<dbReference type="Gene3D" id="3.40.50.2000">
    <property type="entry name" value="Glycogen Phosphorylase B"/>
    <property type="match status" value="2"/>
</dbReference>
<organism evidence="3 4">
    <name type="scientific">Candidatus Abyssobacteria bacterium SURF_17</name>
    <dbReference type="NCBI Taxonomy" id="2093361"/>
    <lineage>
        <taxon>Bacteria</taxon>
        <taxon>Pseudomonadati</taxon>
        <taxon>Candidatus Hydrogenedentota</taxon>
        <taxon>Candidatus Abyssobacteria</taxon>
    </lineage>
</organism>
<protein>
    <submittedName>
        <fullName evidence="3">Glycosyltransferase</fullName>
    </submittedName>
</protein>
<name>A0A419EQJ7_9BACT</name>
<keyword evidence="2 3" id="KW-0808">Transferase</keyword>
<dbReference type="EMBL" id="QZKI01000124">
    <property type="protein sequence ID" value="RJP65655.1"/>
    <property type="molecule type" value="Genomic_DNA"/>
</dbReference>
<accession>A0A419EQJ7</accession>
<dbReference type="PANTHER" id="PTHR12526:SF510">
    <property type="entry name" value="D-INOSITOL 3-PHOSPHATE GLYCOSYLTRANSFERASE"/>
    <property type="match status" value="1"/>
</dbReference>
<evidence type="ECO:0000256" key="2">
    <source>
        <dbReference type="ARBA" id="ARBA00022679"/>
    </source>
</evidence>
<dbReference type="AlphaFoldDB" id="A0A419EQJ7"/>
<dbReference type="GO" id="GO:0016757">
    <property type="term" value="F:glycosyltransferase activity"/>
    <property type="evidence" value="ECO:0007669"/>
    <property type="project" value="UniProtKB-KW"/>
</dbReference>
<dbReference type="Proteomes" id="UP000285961">
    <property type="component" value="Unassembled WGS sequence"/>
</dbReference>
<sequence length="399" mass="44864">MDIHEYLSDSDIAIVKHTYTPTGGAEQELLRYLIPRVKSVLYMSHPFPDARGVPLNTAVTFYENGKKVKEILAPLVRGPAPVSHVKDMLFTLWYLKRAPARFRLYIGVDNLNATSGIFLRRLGVVERVIFYVIDYAPQRFRSRLGQALYRMLDRHCCYGSDAVWNVSAAMEEARMHDGIKPERCAPQIEVPLGSRYSEAPKLPIEKIDPYLIVFLGSLRPEQGLHCMIEAMPELKRVVPRARLRVIGDGPEAAALKRLAAEKGVADSIEFLGFVEDDSTAAELVAEGAVGIAPYVKTDETYKLYADPGKVKIYLAAGLPVVVSRVPRVAGLIENNGAGLAIEPDKESLLAALRRFFTASDEEFRRWRQKALELGKQYDWDTIFDRAFEQTLAHWERSAL</sequence>
<comment type="caution">
    <text evidence="3">The sequence shown here is derived from an EMBL/GenBank/DDBJ whole genome shotgun (WGS) entry which is preliminary data.</text>
</comment>
<gene>
    <name evidence="3" type="ORF">C4532_17330</name>
</gene>
<dbReference type="Pfam" id="PF13692">
    <property type="entry name" value="Glyco_trans_1_4"/>
    <property type="match status" value="1"/>
</dbReference>
<evidence type="ECO:0000313" key="3">
    <source>
        <dbReference type="EMBL" id="RJP65655.1"/>
    </source>
</evidence>
<dbReference type="SUPFAM" id="SSF53756">
    <property type="entry name" value="UDP-Glycosyltransferase/glycogen phosphorylase"/>
    <property type="match status" value="1"/>
</dbReference>
<evidence type="ECO:0000313" key="4">
    <source>
        <dbReference type="Proteomes" id="UP000285961"/>
    </source>
</evidence>
<evidence type="ECO:0000256" key="1">
    <source>
        <dbReference type="ARBA" id="ARBA00022676"/>
    </source>
</evidence>
<reference evidence="3 4" key="1">
    <citation type="journal article" date="2017" name="ISME J.">
        <title>Energy and carbon metabolisms in a deep terrestrial subsurface fluid microbial community.</title>
        <authorList>
            <person name="Momper L."/>
            <person name="Jungbluth S.P."/>
            <person name="Lee M.D."/>
            <person name="Amend J.P."/>
        </authorList>
    </citation>
    <scope>NUCLEOTIDE SEQUENCE [LARGE SCALE GENOMIC DNA]</scope>
    <source>
        <strain evidence="3">SURF_17</strain>
    </source>
</reference>
<proteinExistence type="predicted"/>
<dbReference type="PANTHER" id="PTHR12526">
    <property type="entry name" value="GLYCOSYLTRANSFERASE"/>
    <property type="match status" value="1"/>
</dbReference>
<keyword evidence="1" id="KW-0328">Glycosyltransferase</keyword>